<organism evidence="1 2">
    <name type="scientific">Dermatophagoides pteronyssinus</name>
    <name type="common">European house dust mite</name>
    <dbReference type="NCBI Taxonomy" id="6956"/>
    <lineage>
        <taxon>Eukaryota</taxon>
        <taxon>Metazoa</taxon>
        <taxon>Ecdysozoa</taxon>
        <taxon>Arthropoda</taxon>
        <taxon>Chelicerata</taxon>
        <taxon>Arachnida</taxon>
        <taxon>Acari</taxon>
        <taxon>Acariformes</taxon>
        <taxon>Sarcoptiformes</taxon>
        <taxon>Astigmata</taxon>
        <taxon>Psoroptidia</taxon>
        <taxon>Analgoidea</taxon>
        <taxon>Pyroglyphidae</taxon>
        <taxon>Dermatophagoidinae</taxon>
        <taxon>Dermatophagoides</taxon>
    </lineage>
</organism>
<accession>A0ABQ8JF76</accession>
<proteinExistence type="predicted"/>
<evidence type="ECO:0000313" key="2">
    <source>
        <dbReference type="Proteomes" id="UP000887458"/>
    </source>
</evidence>
<reference evidence="1 2" key="1">
    <citation type="journal article" date="2018" name="J. Allergy Clin. Immunol.">
        <title>High-quality assembly of Dermatophagoides pteronyssinus genome and transcriptome reveals a wide range of novel allergens.</title>
        <authorList>
            <person name="Liu X.Y."/>
            <person name="Yang K.Y."/>
            <person name="Wang M.Q."/>
            <person name="Kwok J.S."/>
            <person name="Zeng X."/>
            <person name="Yang Z."/>
            <person name="Xiao X.J."/>
            <person name="Lau C.P."/>
            <person name="Li Y."/>
            <person name="Huang Z.M."/>
            <person name="Ba J.G."/>
            <person name="Yim A.K."/>
            <person name="Ouyang C.Y."/>
            <person name="Ngai S.M."/>
            <person name="Chan T.F."/>
            <person name="Leung E.L."/>
            <person name="Liu L."/>
            <person name="Liu Z.G."/>
            <person name="Tsui S.K."/>
        </authorList>
    </citation>
    <scope>NUCLEOTIDE SEQUENCE [LARGE SCALE GENOMIC DNA]</scope>
    <source>
        <strain evidence="1">Derp</strain>
    </source>
</reference>
<reference evidence="1 2" key="2">
    <citation type="journal article" date="2022" name="Mol. Biol. Evol.">
        <title>Comparative Genomics Reveals Insights into the Divergent Evolution of Astigmatic Mites and Household Pest Adaptations.</title>
        <authorList>
            <person name="Xiong Q."/>
            <person name="Wan A.T."/>
            <person name="Liu X."/>
            <person name="Fung C.S."/>
            <person name="Xiao X."/>
            <person name="Malainual N."/>
            <person name="Hou J."/>
            <person name="Wang L."/>
            <person name="Wang M."/>
            <person name="Yang K.Y."/>
            <person name="Cui Y."/>
            <person name="Leung E.L."/>
            <person name="Nong W."/>
            <person name="Shin S.K."/>
            <person name="Au S.W."/>
            <person name="Jeong K.Y."/>
            <person name="Chew F.T."/>
            <person name="Hui J.H."/>
            <person name="Leung T.F."/>
            <person name="Tungtrongchitr A."/>
            <person name="Zhong N."/>
            <person name="Liu Z."/>
            <person name="Tsui S.K."/>
        </authorList>
    </citation>
    <scope>NUCLEOTIDE SEQUENCE [LARGE SCALE GENOMIC DNA]</scope>
    <source>
        <strain evidence="1">Derp</strain>
    </source>
</reference>
<protein>
    <submittedName>
        <fullName evidence="1">Uncharacterized protein</fullName>
    </submittedName>
</protein>
<comment type="caution">
    <text evidence="1">The sequence shown here is derived from an EMBL/GenBank/DDBJ whole genome shotgun (WGS) entry which is preliminary data.</text>
</comment>
<keyword evidence="2" id="KW-1185">Reference proteome</keyword>
<evidence type="ECO:0000313" key="1">
    <source>
        <dbReference type="EMBL" id="KAH9421082.1"/>
    </source>
</evidence>
<dbReference type="EMBL" id="NJHN03000047">
    <property type="protein sequence ID" value="KAH9421082.1"/>
    <property type="molecule type" value="Genomic_DNA"/>
</dbReference>
<sequence>MKLYYPSILENLNPIVTKVRRSTFDLYDNGCYKSTIFFSKHYKWNNKWNDITSTIQQHKQQQK</sequence>
<dbReference type="Proteomes" id="UP000887458">
    <property type="component" value="Unassembled WGS sequence"/>
</dbReference>
<name>A0ABQ8JF76_DERPT</name>
<gene>
    <name evidence="1" type="ORF">DERP_001524</name>
</gene>